<dbReference type="RefSeq" id="WP_114744389.1">
    <property type="nucleotide sequence ID" value="NZ_QQAY01000002.1"/>
</dbReference>
<gene>
    <name evidence="1" type="ORF">DFR59_102165</name>
</gene>
<protein>
    <submittedName>
        <fullName evidence="1">Uncharacterized protein DUF1259</fullName>
    </submittedName>
</protein>
<dbReference type="OrthoDB" id="4687120at2"/>
<sequence length="130" mass="14184">MNHFQSICHQFGEILKGKPSVENGVCSVQLPRNFTAAIQGKQTKGALHAGFSFESLDAHGNALNLGEIAILEEEIHGVIGSLQSNGILISALHNHWLFTNPSVLYLHFQSVEPPLSFAHKSAAAMKHLKY</sequence>
<dbReference type="EMBL" id="QQAY01000002">
    <property type="protein sequence ID" value="RDI45537.1"/>
    <property type="molecule type" value="Genomic_DNA"/>
</dbReference>
<dbReference type="AlphaFoldDB" id="A0A370GPD2"/>
<dbReference type="Pfam" id="PF07485">
    <property type="entry name" value="DUF1529"/>
    <property type="match status" value="1"/>
</dbReference>
<accession>A0A370GPD2</accession>
<organism evidence="1 2">
    <name type="scientific">Falsibacillus pallidus</name>
    <dbReference type="NCBI Taxonomy" id="493781"/>
    <lineage>
        <taxon>Bacteria</taxon>
        <taxon>Bacillati</taxon>
        <taxon>Bacillota</taxon>
        <taxon>Bacilli</taxon>
        <taxon>Bacillales</taxon>
        <taxon>Bacillaceae</taxon>
        <taxon>Falsibacillus</taxon>
    </lineage>
</organism>
<evidence type="ECO:0000313" key="1">
    <source>
        <dbReference type="EMBL" id="RDI45537.1"/>
    </source>
</evidence>
<dbReference type="Proteomes" id="UP000255326">
    <property type="component" value="Unassembled WGS sequence"/>
</dbReference>
<dbReference type="InterPro" id="IPR011094">
    <property type="entry name" value="Uncharacterised_LppY/LpqO"/>
</dbReference>
<comment type="caution">
    <text evidence="1">The sequence shown here is derived from an EMBL/GenBank/DDBJ whole genome shotgun (WGS) entry which is preliminary data.</text>
</comment>
<keyword evidence="2" id="KW-1185">Reference proteome</keyword>
<proteinExistence type="predicted"/>
<evidence type="ECO:0000313" key="2">
    <source>
        <dbReference type="Proteomes" id="UP000255326"/>
    </source>
</evidence>
<reference evidence="1 2" key="1">
    <citation type="submission" date="2018-07" db="EMBL/GenBank/DDBJ databases">
        <title>Genomic Encyclopedia of Type Strains, Phase IV (KMG-IV): sequencing the most valuable type-strain genomes for metagenomic binning, comparative biology and taxonomic classification.</title>
        <authorList>
            <person name="Goeker M."/>
        </authorList>
    </citation>
    <scope>NUCLEOTIDE SEQUENCE [LARGE SCALE GENOMIC DNA]</scope>
    <source>
        <strain evidence="1 2">DSM 25281</strain>
    </source>
</reference>
<name>A0A370GPD2_9BACI</name>